<feature type="region of interest" description="Disordered" evidence="1">
    <location>
        <begin position="542"/>
        <end position="575"/>
    </location>
</feature>
<evidence type="ECO:0000256" key="1">
    <source>
        <dbReference type="SAM" id="MobiDB-lite"/>
    </source>
</evidence>
<feature type="region of interest" description="Disordered" evidence="1">
    <location>
        <begin position="1"/>
        <end position="39"/>
    </location>
</feature>
<proteinExistence type="predicted"/>
<comment type="caution">
    <text evidence="3">The sequence shown here is derived from an EMBL/GenBank/DDBJ whole genome shotgun (WGS) entry which is preliminary data.</text>
</comment>
<evidence type="ECO:0000313" key="4">
    <source>
        <dbReference type="Proteomes" id="UP000288216"/>
    </source>
</evidence>
<feature type="domain" description="DH" evidence="2">
    <location>
        <begin position="600"/>
        <end position="660"/>
    </location>
</feature>
<dbReference type="PANTHER" id="PTHR12845:SF7">
    <property type="entry name" value="RHO GUANINE NUCLEOTIDE EXCHANGE FACTOR 15"/>
    <property type="match status" value="1"/>
</dbReference>
<sequence>MASTDNGPPQTEMQKPAAKQQTKPPLKPKPPALGLGARKLDGAQASAILEASAGAAKGSGEAQSTCPLVPSRRRAADEAAAADVLSSSGNVRRKRELLQQALGLPEGEEAAAKEKPAREPACSKPAKDPPAKSVPVPRVRLKRMARVAAPPDPPVNGDGCHEPSVAKRPASDLQPSWEAPTGLELEATREQDEAAEGPEANWHCSPTCPCMCHLKRPGMVLVWRPVTEGKEDSDESDNSLSDSSENAAKAFCYVLHVNDEDREGVSENEGKANRRDAPEGSFMETAGTGEDAGRLHSASSVPVEVAIPGGGGPPVLPKLGGGPEAGAPPSPSPPRAPVRSNQASALADISAPGGDTRPVACNQLPKPPRRKKPISQSSLDSPQAPAVLRRRCGQVHRPNVNPHSHIRQRYTATDLDRISKCVDGLNLHIQALQLPRKERDLPSISPPSAFSALKPLIPQITRSAPPSPKEKHLQVVYDEVDIGVDEDSGSNDYEVHLEILDIRPSKSDDQKMTNWESQFESEPLYQTYRETVINKAIKRQTLMRDSSKTSEDDVYESIQDSDRPSLLGPRTQAPGNSLWQDLSTVRQSGILNELSQRERRLQESLFEVLTSEASYLRSLNVLTEQFMDNKDLNETIIFRDKKTLFSCIVRVKEVSERYSS</sequence>
<feature type="compositionally biased region" description="Low complexity" evidence="1">
    <location>
        <begin position="52"/>
        <end position="62"/>
    </location>
</feature>
<name>A0A401Q741_SCYTO</name>
<dbReference type="Gene3D" id="1.20.900.10">
    <property type="entry name" value="Dbl homology (DH) domain"/>
    <property type="match status" value="1"/>
</dbReference>
<accession>A0A401Q741</accession>
<dbReference type="AlphaFoldDB" id="A0A401Q741"/>
<feature type="compositionally biased region" description="Polar residues" evidence="1">
    <location>
        <begin position="1"/>
        <end position="13"/>
    </location>
</feature>
<dbReference type="PROSITE" id="PS50010">
    <property type="entry name" value="DH_2"/>
    <property type="match status" value="1"/>
</dbReference>
<reference evidence="3 4" key="1">
    <citation type="journal article" date="2018" name="Nat. Ecol. Evol.">
        <title>Shark genomes provide insights into elasmobranch evolution and the origin of vertebrates.</title>
        <authorList>
            <person name="Hara Y"/>
            <person name="Yamaguchi K"/>
            <person name="Onimaru K"/>
            <person name="Kadota M"/>
            <person name="Koyanagi M"/>
            <person name="Keeley SD"/>
            <person name="Tatsumi K"/>
            <person name="Tanaka K"/>
            <person name="Motone F"/>
            <person name="Kageyama Y"/>
            <person name="Nozu R"/>
            <person name="Adachi N"/>
            <person name="Nishimura O"/>
            <person name="Nakagawa R"/>
            <person name="Tanegashima C"/>
            <person name="Kiyatake I"/>
            <person name="Matsumoto R"/>
            <person name="Murakumo K"/>
            <person name="Nishida K"/>
            <person name="Terakita A"/>
            <person name="Kuratani S"/>
            <person name="Sato K"/>
            <person name="Hyodo S Kuraku.S."/>
        </authorList>
    </citation>
    <scope>NUCLEOTIDE SEQUENCE [LARGE SCALE GENOMIC DNA]</scope>
</reference>
<evidence type="ECO:0000313" key="3">
    <source>
        <dbReference type="EMBL" id="GCB81214.1"/>
    </source>
</evidence>
<dbReference type="Proteomes" id="UP000288216">
    <property type="component" value="Unassembled WGS sequence"/>
</dbReference>
<protein>
    <recommendedName>
        <fullName evidence="2">DH domain-containing protein</fullName>
    </recommendedName>
</protein>
<organism evidence="3 4">
    <name type="scientific">Scyliorhinus torazame</name>
    <name type="common">Cloudy catshark</name>
    <name type="synonym">Catulus torazame</name>
    <dbReference type="NCBI Taxonomy" id="75743"/>
    <lineage>
        <taxon>Eukaryota</taxon>
        <taxon>Metazoa</taxon>
        <taxon>Chordata</taxon>
        <taxon>Craniata</taxon>
        <taxon>Vertebrata</taxon>
        <taxon>Chondrichthyes</taxon>
        <taxon>Elasmobranchii</taxon>
        <taxon>Galeomorphii</taxon>
        <taxon>Galeoidea</taxon>
        <taxon>Carcharhiniformes</taxon>
        <taxon>Scyliorhinidae</taxon>
        <taxon>Scyliorhinus</taxon>
    </lineage>
</organism>
<dbReference type="GO" id="GO:0005085">
    <property type="term" value="F:guanyl-nucleotide exchange factor activity"/>
    <property type="evidence" value="ECO:0007669"/>
    <property type="project" value="InterPro"/>
</dbReference>
<feature type="region of interest" description="Disordered" evidence="1">
    <location>
        <begin position="225"/>
        <end position="244"/>
    </location>
</feature>
<dbReference type="EMBL" id="BFAA01018763">
    <property type="protein sequence ID" value="GCB81214.1"/>
    <property type="molecule type" value="Genomic_DNA"/>
</dbReference>
<evidence type="ECO:0000259" key="2">
    <source>
        <dbReference type="PROSITE" id="PS50010"/>
    </source>
</evidence>
<feature type="region of interest" description="Disordered" evidence="1">
    <location>
        <begin position="260"/>
        <end position="386"/>
    </location>
</feature>
<feature type="compositionally biased region" description="Basic and acidic residues" evidence="1">
    <location>
        <begin position="260"/>
        <end position="278"/>
    </location>
</feature>
<gene>
    <name evidence="3" type="ORF">scyTo_0021351</name>
</gene>
<feature type="compositionally biased region" description="Low complexity" evidence="1">
    <location>
        <begin position="14"/>
        <end position="24"/>
    </location>
</feature>
<dbReference type="PANTHER" id="PTHR12845">
    <property type="entry name" value="GUANINE NUCLEOTIDE EXCHANGE FACTOR"/>
    <property type="match status" value="1"/>
</dbReference>
<dbReference type="InterPro" id="IPR000219">
    <property type="entry name" value="DH_dom"/>
</dbReference>
<feature type="compositionally biased region" description="Gly residues" evidence="1">
    <location>
        <begin position="308"/>
        <end position="324"/>
    </location>
</feature>
<dbReference type="OrthoDB" id="27593at2759"/>
<feature type="compositionally biased region" description="Pro residues" evidence="1">
    <location>
        <begin position="326"/>
        <end position="336"/>
    </location>
</feature>
<feature type="region of interest" description="Disordered" evidence="1">
    <location>
        <begin position="52"/>
        <end position="204"/>
    </location>
</feature>
<dbReference type="SUPFAM" id="SSF48065">
    <property type="entry name" value="DBL homology domain (DH-domain)"/>
    <property type="match status" value="1"/>
</dbReference>
<dbReference type="InterPro" id="IPR035899">
    <property type="entry name" value="DBL_dom_sf"/>
</dbReference>
<dbReference type="InterPro" id="IPR047271">
    <property type="entry name" value="Ephexin-like"/>
</dbReference>
<keyword evidence="4" id="KW-1185">Reference proteome</keyword>
<dbReference type="STRING" id="75743.A0A401Q741"/>